<keyword evidence="3" id="KW-1185">Reference proteome</keyword>
<evidence type="ECO:0000259" key="1">
    <source>
        <dbReference type="PROSITE" id="PS51384"/>
    </source>
</evidence>
<comment type="caution">
    <text evidence="2">The sequence shown here is derived from an EMBL/GenBank/DDBJ whole genome shotgun (WGS) entry which is preliminary data.</text>
</comment>
<dbReference type="AlphaFoldDB" id="A0A917TYX1"/>
<reference evidence="2" key="1">
    <citation type="journal article" date="2014" name="Int. J. Syst. Evol. Microbiol.">
        <title>Complete genome sequence of Corynebacterium casei LMG S-19264T (=DSM 44701T), isolated from a smear-ripened cheese.</title>
        <authorList>
            <consortium name="US DOE Joint Genome Institute (JGI-PGF)"/>
            <person name="Walter F."/>
            <person name="Albersmeier A."/>
            <person name="Kalinowski J."/>
            <person name="Ruckert C."/>
        </authorList>
    </citation>
    <scope>NUCLEOTIDE SEQUENCE</scope>
    <source>
        <strain evidence="2">JCM 19831</strain>
    </source>
</reference>
<dbReference type="Proteomes" id="UP000642070">
    <property type="component" value="Unassembled WGS sequence"/>
</dbReference>
<protein>
    <recommendedName>
        <fullName evidence="1">FAD-binding FR-type domain-containing protein</fullName>
    </recommendedName>
</protein>
<dbReference type="PANTHER" id="PTHR30157">
    <property type="entry name" value="FERRIC REDUCTASE, NADPH-DEPENDENT"/>
    <property type="match status" value="1"/>
</dbReference>
<reference evidence="2" key="2">
    <citation type="submission" date="2020-09" db="EMBL/GenBank/DDBJ databases">
        <authorList>
            <person name="Sun Q."/>
            <person name="Ohkuma M."/>
        </authorList>
    </citation>
    <scope>NUCLEOTIDE SEQUENCE</scope>
    <source>
        <strain evidence="2">JCM 19831</strain>
    </source>
</reference>
<dbReference type="InterPro" id="IPR017927">
    <property type="entry name" value="FAD-bd_FR_type"/>
</dbReference>
<dbReference type="Pfam" id="PF04954">
    <property type="entry name" value="SIP"/>
    <property type="match status" value="1"/>
</dbReference>
<dbReference type="SUPFAM" id="SSF63380">
    <property type="entry name" value="Riboflavin synthase domain-like"/>
    <property type="match status" value="1"/>
</dbReference>
<dbReference type="Gene3D" id="2.40.30.10">
    <property type="entry name" value="Translation factors"/>
    <property type="match status" value="1"/>
</dbReference>
<organism evidence="2 3">
    <name type="scientific">Dactylosporangium sucinum</name>
    <dbReference type="NCBI Taxonomy" id="1424081"/>
    <lineage>
        <taxon>Bacteria</taxon>
        <taxon>Bacillati</taxon>
        <taxon>Actinomycetota</taxon>
        <taxon>Actinomycetes</taxon>
        <taxon>Micromonosporales</taxon>
        <taxon>Micromonosporaceae</taxon>
        <taxon>Dactylosporangium</taxon>
    </lineage>
</organism>
<feature type="domain" description="FAD-binding FR-type" evidence="1">
    <location>
        <begin position="7"/>
        <end position="106"/>
    </location>
</feature>
<dbReference type="InterPro" id="IPR007037">
    <property type="entry name" value="SIP_rossman_dom"/>
</dbReference>
<dbReference type="InterPro" id="IPR039261">
    <property type="entry name" value="FNR_nucleotide-bd"/>
</dbReference>
<dbReference type="Gene3D" id="3.40.50.80">
    <property type="entry name" value="Nucleotide-binding domain of ferredoxin-NADP reductase (FNR) module"/>
    <property type="match status" value="1"/>
</dbReference>
<dbReference type="GO" id="GO:0016491">
    <property type="term" value="F:oxidoreductase activity"/>
    <property type="evidence" value="ECO:0007669"/>
    <property type="project" value="InterPro"/>
</dbReference>
<sequence length="226" mass="24939">MSNLMDYFLVRTTVAETDRVTPRMRRIRFAGDALRGLDWSPGQHVRVRIEGMTLRTYSVWDYLDGEHLDLCVFDQPAGGPGARWSRDVRVGQPVAFTKPQGRMVLREGAPYHLFVGDETACPAFGAMLRALPAAAPVHGVIEVAGPADRMPLPRADDLRWVDRGGTEGIVAALRELDLPAEPGAAYVAGEARTCQAVRRHLTAERGWPRTSVLVKPFWAPGKRGLD</sequence>
<dbReference type="InterPro" id="IPR039374">
    <property type="entry name" value="SIP_fam"/>
</dbReference>
<accession>A0A917TYX1</accession>
<name>A0A917TYX1_9ACTN</name>
<dbReference type="EMBL" id="BMPI01000027">
    <property type="protein sequence ID" value="GGM45322.1"/>
    <property type="molecule type" value="Genomic_DNA"/>
</dbReference>
<proteinExistence type="predicted"/>
<dbReference type="PANTHER" id="PTHR30157:SF0">
    <property type="entry name" value="NADPH-DEPENDENT FERRIC-CHELATE REDUCTASE"/>
    <property type="match status" value="1"/>
</dbReference>
<dbReference type="PROSITE" id="PS51384">
    <property type="entry name" value="FAD_FR"/>
    <property type="match status" value="1"/>
</dbReference>
<evidence type="ECO:0000313" key="3">
    <source>
        <dbReference type="Proteomes" id="UP000642070"/>
    </source>
</evidence>
<gene>
    <name evidence="2" type="ORF">GCM10007977_053610</name>
</gene>
<dbReference type="InterPro" id="IPR017938">
    <property type="entry name" value="Riboflavin_synthase-like_b-brl"/>
</dbReference>
<evidence type="ECO:0000313" key="2">
    <source>
        <dbReference type="EMBL" id="GGM45322.1"/>
    </source>
</evidence>
<dbReference type="RefSeq" id="WP_190252699.1">
    <property type="nucleotide sequence ID" value="NZ_BMPI01000027.1"/>
</dbReference>
<dbReference type="CDD" id="cd06193">
    <property type="entry name" value="siderophore_interacting"/>
    <property type="match status" value="1"/>
</dbReference>